<comment type="caution">
    <text evidence="1">The sequence shown here is derived from an EMBL/GenBank/DDBJ whole genome shotgun (WGS) entry which is preliminary data.</text>
</comment>
<proteinExistence type="predicted"/>
<dbReference type="AlphaFoldDB" id="A0A7X5LLQ9"/>
<dbReference type="RefSeq" id="WP_163085664.1">
    <property type="nucleotide sequence ID" value="NZ_JAAAWN010000013.1"/>
</dbReference>
<keyword evidence="2" id="KW-1185">Reference proteome</keyword>
<dbReference type="Proteomes" id="UP000470213">
    <property type="component" value="Unassembled WGS sequence"/>
</dbReference>
<evidence type="ECO:0000313" key="1">
    <source>
        <dbReference type="EMBL" id="NDV91691.1"/>
    </source>
</evidence>
<name>A0A7X5LLQ9_9ALTE</name>
<gene>
    <name evidence="1" type="ORF">GTH32_10900</name>
</gene>
<reference evidence="1 2" key="1">
    <citation type="submission" date="2020-01" db="EMBL/GenBank/DDBJ databases">
        <authorList>
            <person name="Chen J."/>
            <person name="Zhu S."/>
            <person name="Yang J."/>
        </authorList>
    </citation>
    <scope>NUCLEOTIDE SEQUENCE [LARGE SCALE GENOMIC DNA]</scope>
    <source>
        <strain evidence="1 2">345S023</strain>
    </source>
</reference>
<protein>
    <submittedName>
        <fullName evidence="1">Uncharacterized protein</fullName>
    </submittedName>
</protein>
<organism evidence="1 2">
    <name type="scientific">Alteromonas profundi</name>
    <dbReference type="NCBI Taxonomy" id="2696062"/>
    <lineage>
        <taxon>Bacteria</taxon>
        <taxon>Pseudomonadati</taxon>
        <taxon>Pseudomonadota</taxon>
        <taxon>Gammaproteobacteria</taxon>
        <taxon>Alteromonadales</taxon>
        <taxon>Alteromonadaceae</taxon>
        <taxon>Alteromonas/Salinimonas group</taxon>
        <taxon>Alteromonas</taxon>
    </lineage>
</organism>
<dbReference type="EMBL" id="JAAAWN010000013">
    <property type="protein sequence ID" value="NDV91691.1"/>
    <property type="molecule type" value="Genomic_DNA"/>
</dbReference>
<accession>A0A7X5LLQ9</accession>
<sequence>MNNNQSLLSYKPLQSAALRHNINLDILVTSAFIRSMPHIESAILEVMPQSIIANLAIAAGTQVSYLTNAQLCEQLGMPFIHASKSVNVLPIALAAKPQQRVYKARVEAGFEKLSAKPEPIRLQTPDTFLGGRRSVNWLALNTVCPKMLAAAKHTVAKHRPLISGRVLATHTDEISAWCIENGYTLVDNYLEPVGGLTSVKSCWLVPSKAQLQQVRNLLAHHAPEVSARLSMEMMITQCWPALAGEHDLLARETYDLLVHRRRWYYLDNLLNIGLYDIDSDGENYWRWLGDKGCRLFLPLRAAGHYVLSFSIFSLVEGLSNTPVRCFINGKLAKTCEIYGGDTISIPYYASEEGGMAEVFIAPEKSVDVGDRKLSVSLSGIVVNWEEAPL</sequence>
<evidence type="ECO:0000313" key="2">
    <source>
        <dbReference type="Proteomes" id="UP000470213"/>
    </source>
</evidence>